<name>A0A0A9BJJ1_ARUDO</name>
<accession>A0A0A9BJJ1</accession>
<organism evidence="1">
    <name type="scientific">Arundo donax</name>
    <name type="common">Giant reed</name>
    <name type="synonym">Donax arundinaceus</name>
    <dbReference type="NCBI Taxonomy" id="35708"/>
    <lineage>
        <taxon>Eukaryota</taxon>
        <taxon>Viridiplantae</taxon>
        <taxon>Streptophyta</taxon>
        <taxon>Embryophyta</taxon>
        <taxon>Tracheophyta</taxon>
        <taxon>Spermatophyta</taxon>
        <taxon>Magnoliopsida</taxon>
        <taxon>Liliopsida</taxon>
        <taxon>Poales</taxon>
        <taxon>Poaceae</taxon>
        <taxon>PACMAD clade</taxon>
        <taxon>Arundinoideae</taxon>
        <taxon>Arundineae</taxon>
        <taxon>Arundo</taxon>
    </lineage>
</organism>
<evidence type="ECO:0000313" key="1">
    <source>
        <dbReference type="EMBL" id="JAD59457.1"/>
    </source>
</evidence>
<sequence length="16" mass="1976">MSTQHPIAIIKFCWDW</sequence>
<protein>
    <submittedName>
        <fullName evidence="1">Uncharacterized protein</fullName>
    </submittedName>
</protein>
<reference evidence="1" key="1">
    <citation type="submission" date="2014-09" db="EMBL/GenBank/DDBJ databases">
        <authorList>
            <person name="Magalhaes I.L.F."/>
            <person name="Oliveira U."/>
            <person name="Santos F.R."/>
            <person name="Vidigal T.H.D.A."/>
            <person name="Brescovit A.D."/>
            <person name="Santos A.J."/>
        </authorList>
    </citation>
    <scope>NUCLEOTIDE SEQUENCE</scope>
    <source>
        <tissue evidence="1">Shoot tissue taken approximately 20 cm above the soil surface</tissue>
    </source>
</reference>
<proteinExistence type="predicted"/>
<dbReference type="AlphaFoldDB" id="A0A0A9BJJ1"/>
<reference evidence="1" key="2">
    <citation type="journal article" date="2015" name="Data Brief">
        <title>Shoot transcriptome of the giant reed, Arundo donax.</title>
        <authorList>
            <person name="Barrero R.A."/>
            <person name="Guerrero F.D."/>
            <person name="Moolhuijzen P."/>
            <person name="Goolsby J.A."/>
            <person name="Tidwell J."/>
            <person name="Bellgard S.E."/>
            <person name="Bellgard M.I."/>
        </authorList>
    </citation>
    <scope>NUCLEOTIDE SEQUENCE</scope>
    <source>
        <tissue evidence="1">Shoot tissue taken approximately 20 cm above the soil surface</tissue>
    </source>
</reference>
<dbReference type="EMBL" id="GBRH01238438">
    <property type="protein sequence ID" value="JAD59457.1"/>
    <property type="molecule type" value="Transcribed_RNA"/>
</dbReference>